<name>A0A5B9E9A5_9BACT</name>
<dbReference type="KEGG" id="talb:FTW19_10320"/>
<organism evidence="1 2">
    <name type="scientific">Terriglobus albidus</name>
    <dbReference type="NCBI Taxonomy" id="1592106"/>
    <lineage>
        <taxon>Bacteria</taxon>
        <taxon>Pseudomonadati</taxon>
        <taxon>Acidobacteriota</taxon>
        <taxon>Terriglobia</taxon>
        <taxon>Terriglobales</taxon>
        <taxon>Acidobacteriaceae</taxon>
        <taxon>Terriglobus</taxon>
    </lineage>
</organism>
<sequence length="158" mass="17876">MANPYRTTVTIDGQKFQAVTTSVKFNTAKDRAGVAQMGSLSTKIRVWADLHDDQNLPFSTVKHLFDLANVVTRDKIKPVKIEFWKDDSQQDALISYSFNGWIRRFETSNPLDFLTRTQAGSTEDVLAEGTSPTLNHMLVLDIEPALNQQNFQDIRLSN</sequence>
<protein>
    <recommendedName>
        <fullName evidence="3">Phage tail protein</fullName>
    </recommendedName>
</protein>
<keyword evidence="2" id="KW-1185">Reference proteome</keyword>
<dbReference type="Proteomes" id="UP000321820">
    <property type="component" value="Chromosome"/>
</dbReference>
<evidence type="ECO:0008006" key="3">
    <source>
        <dbReference type="Google" id="ProtNLM"/>
    </source>
</evidence>
<evidence type="ECO:0000313" key="2">
    <source>
        <dbReference type="Proteomes" id="UP000321820"/>
    </source>
</evidence>
<gene>
    <name evidence="1" type="ORF">FTW19_10320</name>
</gene>
<dbReference type="EMBL" id="CP042806">
    <property type="protein sequence ID" value="QEE28359.1"/>
    <property type="molecule type" value="Genomic_DNA"/>
</dbReference>
<accession>A0A5B9E9A5</accession>
<dbReference type="RefSeq" id="WP_147647549.1">
    <property type="nucleotide sequence ID" value="NZ_CP042806.1"/>
</dbReference>
<proteinExistence type="predicted"/>
<dbReference type="OrthoDB" id="116450at2"/>
<dbReference type="AlphaFoldDB" id="A0A5B9E9A5"/>
<reference evidence="1 2" key="1">
    <citation type="submission" date="2019-08" db="EMBL/GenBank/DDBJ databases">
        <title>Complete genome sequence of Terriglobus albidus strain ORNL.</title>
        <authorList>
            <person name="Podar M."/>
        </authorList>
    </citation>
    <scope>NUCLEOTIDE SEQUENCE [LARGE SCALE GENOMIC DNA]</scope>
    <source>
        <strain evidence="1 2">ORNL</strain>
    </source>
</reference>
<evidence type="ECO:0000313" key="1">
    <source>
        <dbReference type="EMBL" id="QEE28359.1"/>
    </source>
</evidence>